<proteinExistence type="inferred from homology"/>
<comment type="similarity">
    <text evidence="2 9">Belongs to the thioester dehydratase family. FabZ subfamily.</text>
</comment>
<dbReference type="GO" id="GO:0019171">
    <property type="term" value="F:(3R)-hydroxyacyl-[acyl-carrier-protein] dehydratase activity"/>
    <property type="evidence" value="ECO:0007669"/>
    <property type="project" value="UniProtKB-EC"/>
</dbReference>
<dbReference type="PANTHER" id="PTHR30272">
    <property type="entry name" value="3-HYDROXYACYL-[ACYL-CARRIER-PROTEIN] DEHYDRATASE"/>
    <property type="match status" value="1"/>
</dbReference>
<keyword evidence="11" id="KW-1185">Reference proteome</keyword>
<dbReference type="HAMAP" id="MF_00406">
    <property type="entry name" value="FabZ"/>
    <property type="match status" value="1"/>
</dbReference>
<dbReference type="SUPFAM" id="SSF54637">
    <property type="entry name" value="Thioesterase/thiol ester dehydrase-isomerase"/>
    <property type="match status" value="1"/>
</dbReference>
<keyword evidence="5 9" id="KW-0441">Lipid A biosynthesis</keyword>
<dbReference type="RefSeq" id="WP_226762660.1">
    <property type="nucleotide sequence ID" value="NZ_JAJAWG010000001.1"/>
</dbReference>
<keyword evidence="6 9" id="KW-0443">Lipid metabolism</keyword>
<comment type="subcellular location">
    <subcellularLocation>
        <location evidence="1 9">Cytoplasm</location>
    </subcellularLocation>
</comment>
<comment type="caution">
    <text evidence="10">The sequence shown here is derived from an EMBL/GenBank/DDBJ whole genome shotgun (WGS) entry which is preliminary data.</text>
</comment>
<dbReference type="InterPro" id="IPR029069">
    <property type="entry name" value="HotDog_dom_sf"/>
</dbReference>
<keyword evidence="4 9" id="KW-0444">Lipid biosynthesis</keyword>
<evidence type="ECO:0000256" key="3">
    <source>
        <dbReference type="ARBA" id="ARBA00022490"/>
    </source>
</evidence>
<dbReference type="CDD" id="cd01288">
    <property type="entry name" value="FabZ"/>
    <property type="match status" value="1"/>
</dbReference>
<dbReference type="NCBIfam" id="TIGR01750">
    <property type="entry name" value="fabZ"/>
    <property type="match status" value="1"/>
</dbReference>
<feature type="active site" evidence="9">
    <location>
        <position position="59"/>
    </location>
</feature>
<gene>
    <name evidence="9 10" type="primary">fabZ</name>
    <name evidence="10" type="ORF">LG219_00850</name>
</gene>
<comment type="function">
    <text evidence="8 9">Involved in unsaturated fatty acids biosynthesis. Catalyzes the dehydration of short chain beta-hydroxyacyl-ACPs and long chain saturated and unsaturated beta-hydroxyacyl-ACPs.</text>
</comment>
<organism evidence="10 11">
    <name type="scientific">Deefgea salmonis</name>
    <dbReference type="NCBI Taxonomy" id="2875502"/>
    <lineage>
        <taxon>Bacteria</taxon>
        <taxon>Pseudomonadati</taxon>
        <taxon>Pseudomonadota</taxon>
        <taxon>Betaproteobacteria</taxon>
        <taxon>Neisseriales</taxon>
        <taxon>Chitinibacteraceae</taxon>
        <taxon>Deefgea</taxon>
    </lineage>
</organism>
<dbReference type="InterPro" id="IPR010084">
    <property type="entry name" value="FabZ"/>
</dbReference>
<evidence type="ECO:0000256" key="5">
    <source>
        <dbReference type="ARBA" id="ARBA00022556"/>
    </source>
</evidence>
<dbReference type="NCBIfam" id="NF000582">
    <property type="entry name" value="PRK00006.1"/>
    <property type="match status" value="1"/>
</dbReference>
<dbReference type="Pfam" id="PF07977">
    <property type="entry name" value="FabA"/>
    <property type="match status" value="1"/>
</dbReference>
<evidence type="ECO:0000256" key="6">
    <source>
        <dbReference type="ARBA" id="ARBA00023098"/>
    </source>
</evidence>
<protein>
    <recommendedName>
        <fullName evidence="9">3-hydroxyacyl-[acyl-carrier-protein] dehydratase FabZ</fullName>
        <ecNumber evidence="9">4.2.1.59</ecNumber>
    </recommendedName>
    <alternativeName>
        <fullName evidence="9">(3R)-hydroxymyristoyl-[acyl-carrier-protein] dehydratase</fullName>
        <shortName evidence="9">(3R)-hydroxymyristoyl-ACP dehydrase</shortName>
    </alternativeName>
    <alternativeName>
        <fullName evidence="9">Beta-hydroxyacyl-ACP dehydratase</fullName>
    </alternativeName>
</protein>
<comment type="catalytic activity">
    <reaction evidence="9">
        <text>a (3R)-hydroxyacyl-[ACP] = a (2E)-enoyl-[ACP] + H2O</text>
        <dbReference type="Rhea" id="RHEA:13097"/>
        <dbReference type="Rhea" id="RHEA-COMP:9925"/>
        <dbReference type="Rhea" id="RHEA-COMP:9945"/>
        <dbReference type="ChEBI" id="CHEBI:15377"/>
        <dbReference type="ChEBI" id="CHEBI:78784"/>
        <dbReference type="ChEBI" id="CHEBI:78827"/>
        <dbReference type="EC" id="4.2.1.59"/>
    </reaction>
</comment>
<reference evidence="10 11" key="1">
    <citation type="submission" date="2021-10" db="EMBL/GenBank/DDBJ databases">
        <authorList>
            <person name="Chen M."/>
        </authorList>
    </citation>
    <scope>NUCLEOTIDE SEQUENCE [LARGE SCALE GENOMIC DNA]</scope>
    <source>
        <strain evidence="10 11">H3-26</strain>
    </source>
</reference>
<evidence type="ECO:0000256" key="2">
    <source>
        <dbReference type="ARBA" id="ARBA00009174"/>
    </source>
</evidence>
<name>A0ABS8BGK0_9NEIS</name>
<evidence type="ECO:0000256" key="9">
    <source>
        <dbReference type="HAMAP-Rule" id="MF_00406"/>
    </source>
</evidence>
<dbReference type="Proteomes" id="UP001198034">
    <property type="component" value="Unassembled WGS sequence"/>
</dbReference>
<evidence type="ECO:0000256" key="7">
    <source>
        <dbReference type="ARBA" id="ARBA00023239"/>
    </source>
</evidence>
<dbReference type="PANTHER" id="PTHR30272:SF1">
    <property type="entry name" value="3-HYDROXYACYL-[ACYL-CARRIER-PROTEIN] DEHYDRATASE"/>
    <property type="match status" value="1"/>
</dbReference>
<evidence type="ECO:0000256" key="1">
    <source>
        <dbReference type="ARBA" id="ARBA00004496"/>
    </source>
</evidence>
<keyword evidence="7 9" id="KW-0456">Lyase</keyword>
<keyword evidence="3 9" id="KW-0963">Cytoplasm</keyword>
<evidence type="ECO:0000313" key="11">
    <source>
        <dbReference type="Proteomes" id="UP001198034"/>
    </source>
</evidence>
<dbReference type="InterPro" id="IPR013114">
    <property type="entry name" value="FabA_FabZ"/>
</dbReference>
<accession>A0ABS8BGK0</accession>
<evidence type="ECO:0000313" key="10">
    <source>
        <dbReference type="EMBL" id="MCB5194837.1"/>
    </source>
</evidence>
<dbReference type="EC" id="4.2.1.59" evidence="9"/>
<dbReference type="Gene3D" id="3.10.129.10">
    <property type="entry name" value="Hotdog Thioesterase"/>
    <property type="match status" value="1"/>
</dbReference>
<sequence length="160" mass="17867">MNLSSKEKHMEPIDIVGIMKHLPHRYPFLLVDRVLELEKGKSVVALKNVSMNEPFFQGHFPKYPVMPGVLILEALAQAAGILTFKSIEPAPSEDTILFYAGIDNARFKRQVVPGDQLILKAEIVASKRGIWKYVAKAYVGDELACEADLMCAQREVTPNT</sequence>
<dbReference type="EMBL" id="JAJAWG010000001">
    <property type="protein sequence ID" value="MCB5194837.1"/>
    <property type="molecule type" value="Genomic_DNA"/>
</dbReference>
<evidence type="ECO:0000256" key="8">
    <source>
        <dbReference type="ARBA" id="ARBA00025049"/>
    </source>
</evidence>
<evidence type="ECO:0000256" key="4">
    <source>
        <dbReference type="ARBA" id="ARBA00022516"/>
    </source>
</evidence>